<feature type="transmembrane region" description="Helical" evidence="6">
    <location>
        <begin position="859"/>
        <end position="877"/>
    </location>
</feature>
<dbReference type="InterPro" id="IPR050726">
    <property type="entry name" value="mGluR"/>
</dbReference>
<dbReference type="PROSITE" id="PS50259">
    <property type="entry name" value="G_PROTEIN_RECEP_F3_4"/>
    <property type="match status" value="1"/>
</dbReference>
<dbReference type="EMBL" id="MCOG01000242">
    <property type="protein sequence ID" value="ORY22808.1"/>
    <property type="molecule type" value="Genomic_DNA"/>
</dbReference>
<proteinExistence type="predicted"/>
<evidence type="ECO:0000256" key="4">
    <source>
        <dbReference type="ARBA" id="ARBA00023136"/>
    </source>
</evidence>
<dbReference type="STRING" id="1754190.A0A1Y2AJR5"/>
<evidence type="ECO:0000256" key="5">
    <source>
        <dbReference type="ARBA" id="ARBA00023180"/>
    </source>
</evidence>
<reference evidence="8 9" key="1">
    <citation type="submission" date="2016-08" db="EMBL/GenBank/DDBJ databases">
        <title>A Parts List for Fungal Cellulosomes Revealed by Comparative Genomics.</title>
        <authorList>
            <consortium name="DOE Joint Genome Institute"/>
            <person name="Haitjema C.H."/>
            <person name="Gilmore S.P."/>
            <person name="Henske J.K."/>
            <person name="Solomon K.V."/>
            <person name="De Groot R."/>
            <person name="Kuo A."/>
            <person name="Mondo S.J."/>
            <person name="Salamov A.A."/>
            <person name="Labutti K."/>
            <person name="Zhao Z."/>
            <person name="Chiniquy J."/>
            <person name="Barry K."/>
            <person name="Brewer H.M."/>
            <person name="Purvine S.O."/>
            <person name="Wright A.T."/>
            <person name="Boxma B."/>
            <person name="Van Alen T."/>
            <person name="Hackstein J.H."/>
            <person name="Baker S.E."/>
            <person name="Grigoriev I.V."/>
            <person name="O'Malley M.A."/>
        </authorList>
    </citation>
    <scope>NUCLEOTIDE SEQUENCE [LARGE SCALE GENOMIC DNA]</scope>
    <source>
        <strain evidence="8 9">G1</strain>
    </source>
</reference>
<keyword evidence="4 6" id="KW-0472">Membrane</keyword>
<evidence type="ECO:0000313" key="8">
    <source>
        <dbReference type="EMBL" id="ORY22808.1"/>
    </source>
</evidence>
<keyword evidence="5" id="KW-0325">Glycoprotein</keyword>
<keyword evidence="2 6" id="KW-0812">Transmembrane</keyword>
<dbReference type="AlphaFoldDB" id="A0A1Y2AJR5"/>
<evidence type="ECO:0000256" key="6">
    <source>
        <dbReference type="SAM" id="Phobius"/>
    </source>
</evidence>
<dbReference type="SUPFAM" id="SSF53850">
    <property type="entry name" value="Periplasmic binding protein-like II"/>
    <property type="match status" value="1"/>
</dbReference>
<accession>A0A1Y2AJR5</accession>
<name>A0A1Y2AJR5_9FUNG</name>
<comment type="caution">
    <text evidence="8">The sequence shown here is derived from an EMBL/GenBank/DDBJ whole genome shotgun (WGS) entry which is preliminary data.</text>
</comment>
<evidence type="ECO:0000313" key="9">
    <source>
        <dbReference type="Proteomes" id="UP000193920"/>
    </source>
</evidence>
<feature type="transmembrane region" description="Helical" evidence="6">
    <location>
        <begin position="638"/>
        <end position="660"/>
    </location>
</feature>
<keyword evidence="9" id="KW-1185">Reference proteome</keyword>
<evidence type="ECO:0000256" key="1">
    <source>
        <dbReference type="ARBA" id="ARBA00004141"/>
    </source>
</evidence>
<dbReference type="GO" id="GO:0004930">
    <property type="term" value="F:G protein-coupled receptor activity"/>
    <property type="evidence" value="ECO:0007669"/>
    <property type="project" value="InterPro"/>
</dbReference>
<evidence type="ECO:0000259" key="7">
    <source>
        <dbReference type="PROSITE" id="PS50259"/>
    </source>
</evidence>
<comment type="subcellular location">
    <subcellularLocation>
        <location evidence="1">Membrane</location>
        <topology evidence="1">Multi-pass membrane protein</topology>
    </subcellularLocation>
</comment>
<feature type="transmembrane region" description="Helical" evidence="6">
    <location>
        <begin position="829"/>
        <end position="847"/>
    </location>
</feature>
<dbReference type="Gene3D" id="3.40.190.10">
    <property type="entry name" value="Periplasmic binding protein-like II"/>
    <property type="match status" value="1"/>
</dbReference>
<evidence type="ECO:0000256" key="2">
    <source>
        <dbReference type="ARBA" id="ARBA00022692"/>
    </source>
</evidence>
<feature type="transmembrane region" description="Helical" evidence="6">
    <location>
        <begin position="795"/>
        <end position="817"/>
    </location>
</feature>
<feature type="transmembrane region" description="Helical" evidence="6">
    <location>
        <begin position="672"/>
        <end position="694"/>
    </location>
</feature>
<feature type="domain" description="G-protein coupled receptors family 3 profile" evidence="7">
    <location>
        <begin position="637"/>
        <end position="886"/>
    </location>
</feature>
<evidence type="ECO:0000256" key="3">
    <source>
        <dbReference type="ARBA" id="ARBA00022989"/>
    </source>
</evidence>
<dbReference type="GO" id="GO:0016020">
    <property type="term" value="C:membrane"/>
    <property type="evidence" value="ECO:0007669"/>
    <property type="project" value="UniProtKB-SubCell"/>
</dbReference>
<feature type="transmembrane region" description="Helical" evidence="6">
    <location>
        <begin position="746"/>
        <end position="765"/>
    </location>
</feature>
<keyword evidence="3 6" id="KW-1133">Transmembrane helix</keyword>
<dbReference type="Proteomes" id="UP000193920">
    <property type="component" value="Unassembled WGS sequence"/>
</dbReference>
<feature type="transmembrane region" description="Helical" evidence="6">
    <location>
        <begin position="706"/>
        <end position="726"/>
    </location>
</feature>
<dbReference type="OrthoDB" id="2142773at2759"/>
<dbReference type="PANTHER" id="PTHR24060">
    <property type="entry name" value="METABOTROPIC GLUTAMATE RECEPTOR"/>
    <property type="match status" value="1"/>
</dbReference>
<dbReference type="InterPro" id="IPR017978">
    <property type="entry name" value="GPCR_3_C"/>
</dbReference>
<organism evidence="8 9">
    <name type="scientific">Neocallimastix californiae</name>
    <dbReference type="NCBI Taxonomy" id="1754190"/>
    <lineage>
        <taxon>Eukaryota</taxon>
        <taxon>Fungi</taxon>
        <taxon>Fungi incertae sedis</taxon>
        <taxon>Chytridiomycota</taxon>
        <taxon>Chytridiomycota incertae sedis</taxon>
        <taxon>Neocallimastigomycetes</taxon>
        <taxon>Neocallimastigales</taxon>
        <taxon>Neocallimastigaceae</taxon>
        <taxon>Neocallimastix</taxon>
    </lineage>
</organism>
<gene>
    <name evidence="8" type="ORF">LY90DRAFT_707032</name>
</gene>
<protein>
    <recommendedName>
        <fullName evidence="7">G-protein coupled receptors family 3 profile domain-containing protein</fullName>
    </recommendedName>
</protein>
<sequence>MLEYDESRKLYTDDYKLHNTPNVKTAIVCSEEDINQPDDVKDTIVFWNTSNLNEIFSTIIYMDAFPIWYNQQKEKGHRFCLRIEAVGWDKNVSEDINCDDPERKHLCPDLIILGTTQFTYRYYRDETINLNKYFRNYFKKEGKSLESMLNKYAHYDYRIDNNWLAVPIISDYRTLRFNKKTFDYCINKGYDLHYPPPFSDYWGSNYKETWTWEKAFEYAEIIYKCTGKPGFKIVGSKSEDTKLFIIICQSLGIPFIVEENEVKKCGFRNNPEYINKLSIVKKLFENHYIEEWLDRSAIDHWKNSPYPKNIDEQPTFPLLDSYADINTMTVNGLMFDVSTTYDLPDCKYCYMPGTSSFQGGSGIVITKNSKFPDELFEYIEVLINGKNPYLQNLNNYITPYEKVYGNLCSTLYEKKSKKEYCNSLLNVDGIFPYYYNTDSGTNVIYLKHIITDLDKQISIINSNRDFYSGVYTCGEKASYEEKTFTFSDQYKLELPVDKDKTIILKSMEDIKDQTHPCNIFQESLEKSKPIQFPYNTFSEINAFELKSPISLLLAHLYYKHNDTNEGSFESIINECCDIIDDALLPRCKGHTKIKFKLGECNEQNELRDITYLNCKLTDNDDLQRELECPYISSKNFKGLFLTIISLIAIIIEIFIIVIVIKFRNEKCILLSGFEFLFFLILSSLILDISVYFWVGEAVKYKCILKIWTMIIGITGLISSYSIKSEIIISIYNNKKLTQSNYKMRTYLLYVIIFIFQLILLTWWTFTHKGVEERESYIKDVGSYKYNACSIGNENILTLIFLIDYTLLVISIIMSYRGRNIPTEFNYSKKIFFTSLLSALLMTVYYLAVTSTVEKNLPYFIVLILVLVITLYINFTFIGEKLLMLFNLDNESMTSLISLLTSEESKKNG</sequence>
<dbReference type="Pfam" id="PF00003">
    <property type="entry name" value="7tm_3"/>
    <property type="match status" value="1"/>
</dbReference>